<reference evidence="4 5" key="1">
    <citation type="submission" date="2019-12" db="EMBL/GenBank/DDBJ databases">
        <authorList>
            <person name="Alioto T."/>
            <person name="Alioto T."/>
            <person name="Gomez Garrido J."/>
        </authorList>
    </citation>
    <scope>NUCLEOTIDE SEQUENCE [LARGE SCALE GENOMIC DNA]</scope>
</reference>
<sequence>MLMKLLFVAYIDKDSLPELLGVPGVTTVEIIERENSLVIAIIVPLGSSIIPDFRCDRVWVYFDDIEISITVPHIGGGDTHVDEVMVILEAVVPNYCCVVVDSGGGGCSGGDDGDW</sequence>
<evidence type="ECO:0000313" key="4">
    <source>
        <dbReference type="EMBL" id="CAA2957359.1"/>
    </source>
</evidence>
<dbReference type="PANTHER" id="PTHR33091:SF94">
    <property type="entry name" value="PROTEASE INHIBITOR PROTEIN"/>
    <property type="match status" value="1"/>
</dbReference>
<dbReference type="GO" id="GO:0004867">
    <property type="term" value="F:serine-type endopeptidase inhibitor activity"/>
    <property type="evidence" value="ECO:0007669"/>
    <property type="project" value="UniProtKB-KW"/>
</dbReference>
<dbReference type="EMBL" id="CACTIH010000218">
    <property type="protein sequence ID" value="CAA2957359.1"/>
    <property type="molecule type" value="Genomic_DNA"/>
</dbReference>
<dbReference type="AlphaFoldDB" id="A0A8S0PW45"/>
<keyword evidence="2" id="KW-0646">Protease inhibitor</keyword>
<dbReference type="Proteomes" id="UP000594638">
    <property type="component" value="Unassembled WGS sequence"/>
</dbReference>
<gene>
    <name evidence="4" type="ORF">OLEA9_A019676</name>
</gene>
<dbReference type="Pfam" id="PF00280">
    <property type="entry name" value="potato_inhibit"/>
    <property type="match status" value="1"/>
</dbReference>
<keyword evidence="5" id="KW-1185">Reference proteome</keyword>
<evidence type="ECO:0000313" key="5">
    <source>
        <dbReference type="Proteomes" id="UP000594638"/>
    </source>
</evidence>
<name>A0A8S0PW45_OLEEU</name>
<dbReference type="InterPro" id="IPR036354">
    <property type="entry name" value="Prot_inh_pot1_sf"/>
</dbReference>
<dbReference type="SUPFAM" id="SSF54654">
    <property type="entry name" value="CI-2 family of serine protease inhibitors"/>
    <property type="match status" value="1"/>
</dbReference>
<comment type="similarity">
    <text evidence="1">Belongs to the protease inhibitor I13 (potato type I serine protease inhibitor) family.</text>
</comment>
<evidence type="ECO:0000256" key="3">
    <source>
        <dbReference type="ARBA" id="ARBA00022900"/>
    </source>
</evidence>
<keyword evidence="3" id="KW-0722">Serine protease inhibitor</keyword>
<dbReference type="InterPro" id="IPR000864">
    <property type="entry name" value="Prot_inh_pot1"/>
</dbReference>
<proteinExistence type="inferred from homology"/>
<organism evidence="4 5">
    <name type="scientific">Olea europaea subsp. europaea</name>
    <dbReference type="NCBI Taxonomy" id="158383"/>
    <lineage>
        <taxon>Eukaryota</taxon>
        <taxon>Viridiplantae</taxon>
        <taxon>Streptophyta</taxon>
        <taxon>Embryophyta</taxon>
        <taxon>Tracheophyta</taxon>
        <taxon>Spermatophyta</taxon>
        <taxon>Magnoliopsida</taxon>
        <taxon>eudicotyledons</taxon>
        <taxon>Gunneridae</taxon>
        <taxon>Pentapetalae</taxon>
        <taxon>asterids</taxon>
        <taxon>lamiids</taxon>
        <taxon>Lamiales</taxon>
        <taxon>Oleaceae</taxon>
        <taxon>Oleeae</taxon>
        <taxon>Olea</taxon>
    </lineage>
</organism>
<dbReference type="PANTHER" id="PTHR33091">
    <property type="entry name" value="PROTEIN, PUTATIVE, EXPRESSED-RELATED"/>
    <property type="match status" value="1"/>
</dbReference>
<dbReference type="GO" id="GO:0009611">
    <property type="term" value="P:response to wounding"/>
    <property type="evidence" value="ECO:0007669"/>
    <property type="project" value="InterPro"/>
</dbReference>
<evidence type="ECO:0000256" key="2">
    <source>
        <dbReference type="ARBA" id="ARBA00022690"/>
    </source>
</evidence>
<protein>
    <submittedName>
        <fullName evidence="4">Inhibitor of trypsin and hageman factor</fullName>
    </submittedName>
</protein>
<dbReference type="Gene3D" id="3.30.10.10">
    <property type="entry name" value="Trypsin Inhibitor V, subunit A"/>
    <property type="match status" value="1"/>
</dbReference>
<dbReference type="Gramene" id="OE9A019676T1">
    <property type="protein sequence ID" value="OE9A019676C1"/>
    <property type="gene ID" value="OE9A019676"/>
</dbReference>
<comment type="caution">
    <text evidence="4">The sequence shown here is derived from an EMBL/GenBank/DDBJ whole genome shotgun (WGS) entry which is preliminary data.</text>
</comment>
<accession>A0A8S0PW45</accession>
<dbReference type="OrthoDB" id="908191at2759"/>
<evidence type="ECO:0000256" key="1">
    <source>
        <dbReference type="ARBA" id="ARBA00008210"/>
    </source>
</evidence>